<comment type="caution">
    <text evidence="3">The sequence shown here is derived from an EMBL/GenBank/DDBJ whole genome shotgun (WGS) entry which is preliminary data.</text>
</comment>
<dbReference type="FunFam" id="3.30.70.360:FF:000004">
    <property type="entry name" value="Peptidase M20 domain-containing protein 2"/>
    <property type="match status" value="1"/>
</dbReference>
<name>A0AAN8RHF4_9PEZI</name>
<dbReference type="InterPro" id="IPR011650">
    <property type="entry name" value="Peptidase_M20_dimer"/>
</dbReference>
<keyword evidence="4" id="KW-1185">Reference proteome</keyword>
<dbReference type="SUPFAM" id="SSF55031">
    <property type="entry name" value="Bacterial exopeptidase dimerisation domain"/>
    <property type="match status" value="1"/>
</dbReference>
<accession>A0AAN8RHF4</accession>
<comment type="similarity">
    <text evidence="1">Belongs to the peptidase M20A family.</text>
</comment>
<proteinExistence type="inferred from homology"/>
<dbReference type="Pfam" id="PF07687">
    <property type="entry name" value="M20_dimer"/>
    <property type="match status" value="1"/>
</dbReference>
<dbReference type="InterPro" id="IPR002933">
    <property type="entry name" value="Peptidase_M20"/>
</dbReference>
<dbReference type="EMBL" id="JAVHNR010000005">
    <property type="protein sequence ID" value="KAK6343166.1"/>
    <property type="molecule type" value="Genomic_DNA"/>
</dbReference>
<dbReference type="InterPro" id="IPR036264">
    <property type="entry name" value="Bact_exopeptidase_dim_dom"/>
</dbReference>
<dbReference type="NCBIfam" id="TIGR01891">
    <property type="entry name" value="amidohydrolases"/>
    <property type="match status" value="1"/>
</dbReference>
<dbReference type="InterPro" id="IPR017439">
    <property type="entry name" value="Amidohydrolase"/>
</dbReference>
<reference evidence="3 4" key="1">
    <citation type="submission" date="2019-10" db="EMBL/GenBank/DDBJ databases">
        <authorList>
            <person name="Palmer J.M."/>
        </authorList>
    </citation>
    <scope>NUCLEOTIDE SEQUENCE [LARGE SCALE GENOMIC DNA]</scope>
    <source>
        <strain evidence="3 4">TWF718</strain>
    </source>
</reference>
<sequence>MKMDTKAIIERSIEAQRASIKRINDGIWNNPEPAWKEKTAHDLVCDYFEALGSDYKVTRHAYKIETSFLVQATHTPPIASSVEASFLNPPTIAFNAEYDALAKILVEGSNPPEYKPAHACGHNLICSASVAAFIATWEALKAWNIPGTVKLIGTPAEEGGGGKIRLLRAGAYQGVDACLMAHPGPPFSDSNIFSVAFTRSTASQKVIAEFGGVSAHAGMAPWLGRNALDACITSYMSIAALRQQLHPSIRVAGIVTHGGTAANVIPDYSRAEYTIRATKKKDLEDLVQKIVKCFQGGADAIGCTVKADDKRLAYWDIVSNEVLCRQFTDWMNDFSIKTVYYLPEISDEPGAASDQGNVSYSVPAMQAAFQINTESVNHTPGFAKAAGTEDAFNRALEVAKGLAGAGFDVLSNAEIRQKVKDAYDHDIAQKIEEHLQDYDAELPGRDKIAEMLELSMPHLRPRYETGAASTQEAIGALMAADAFSLRNTA</sequence>
<gene>
    <name evidence="3" type="ORF">TWF718_008539</name>
</gene>
<dbReference type="SUPFAM" id="SSF53187">
    <property type="entry name" value="Zn-dependent exopeptidases"/>
    <property type="match status" value="1"/>
</dbReference>
<organism evidence="3 4">
    <name type="scientific">Orbilia javanica</name>
    <dbReference type="NCBI Taxonomy" id="47235"/>
    <lineage>
        <taxon>Eukaryota</taxon>
        <taxon>Fungi</taxon>
        <taxon>Dikarya</taxon>
        <taxon>Ascomycota</taxon>
        <taxon>Pezizomycotina</taxon>
        <taxon>Orbiliomycetes</taxon>
        <taxon>Orbiliales</taxon>
        <taxon>Orbiliaceae</taxon>
        <taxon>Orbilia</taxon>
    </lineage>
</organism>
<evidence type="ECO:0000256" key="1">
    <source>
        <dbReference type="ARBA" id="ARBA00006247"/>
    </source>
</evidence>
<dbReference type="InterPro" id="IPR052030">
    <property type="entry name" value="Peptidase_M20/M20A_hydrolases"/>
</dbReference>
<protein>
    <recommendedName>
        <fullName evidence="2">Peptidase M20 dimerisation domain-containing protein</fullName>
    </recommendedName>
</protein>
<evidence type="ECO:0000313" key="4">
    <source>
        <dbReference type="Proteomes" id="UP001313282"/>
    </source>
</evidence>
<dbReference type="GO" id="GO:0016805">
    <property type="term" value="F:dipeptidase activity"/>
    <property type="evidence" value="ECO:0007669"/>
    <property type="project" value="TreeGrafter"/>
</dbReference>
<dbReference type="CDD" id="cd05672">
    <property type="entry name" value="M20_ACY1L2-like"/>
    <property type="match status" value="1"/>
</dbReference>
<dbReference type="Gene3D" id="3.30.70.360">
    <property type="match status" value="1"/>
</dbReference>
<evidence type="ECO:0000259" key="2">
    <source>
        <dbReference type="Pfam" id="PF07687"/>
    </source>
</evidence>
<dbReference type="Gene3D" id="3.40.630.10">
    <property type="entry name" value="Zn peptidases"/>
    <property type="match status" value="1"/>
</dbReference>
<dbReference type="PANTHER" id="PTHR30575">
    <property type="entry name" value="PEPTIDASE M20"/>
    <property type="match status" value="1"/>
</dbReference>
<dbReference type="PANTHER" id="PTHR30575:SF0">
    <property type="entry name" value="XAA-ARG DIPEPTIDASE"/>
    <property type="match status" value="1"/>
</dbReference>
<dbReference type="Proteomes" id="UP001313282">
    <property type="component" value="Unassembled WGS sequence"/>
</dbReference>
<dbReference type="Pfam" id="PF01546">
    <property type="entry name" value="Peptidase_M20"/>
    <property type="match status" value="1"/>
</dbReference>
<evidence type="ECO:0000313" key="3">
    <source>
        <dbReference type="EMBL" id="KAK6343166.1"/>
    </source>
</evidence>
<dbReference type="AlphaFoldDB" id="A0AAN8RHF4"/>
<feature type="domain" description="Peptidase M20 dimerisation" evidence="2">
    <location>
        <begin position="209"/>
        <end position="294"/>
    </location>
</feature>